<comment type="catalytic activity">
    <reaction evidence="1">
        <text>S-ubiquitinyl-[E2 ubiquitin-conjugating enzyme]-L-cysteine + [acceptor protein]-L-lysine = [E2 ubiquitin-conjugating enzyme]-L-cysteine + N(6)-ubiquitinyl-[acceptor protein]-L-lysine.</text>
        <dbReference type="EC" id="2.3.2.27"/>
    </reaction>
</comment>
<protein>
    <recommendedName>
        <fullName evidence="2">RING-type E3 ubiquitin transferase</fullName>
        <ecNumber evidence="2">2.3.2.27</ecNumber>
    </recommendedName>
</protein>
<accession>A0A059CV36</accession>
<dbReference type="GO" id="GO:0061630">
    <property type="term" value="F:ubiquitin protein ligase activity"/>
    <property type="evidence" value="ECO:0007669"/>
    <property type="project" value="UniProtKB-EC"/>
</dbReference>
<evidence type="ECO:0000256" key="6">
    <source>
        <dbReference type="PROSITE-ProRule" id="PRU00175"/>
    </source>
</evidence>
<dbReference type="SMART" id="SM00184">
    <property type="entry name" value="RING"/>
    <property type="match status" value="1"/>
</dbReference>
<feature type="domain" description="RING-type" evidence="7">
    <location>
        <begin position="62"/>
        <end position="107"/>
    </location>
</feature>
<dbReference type="SUPFAM" id="SSF57850">
    <property type="entry name" value="RING/U-box"/>
    <property type="match status" value="1"/>
</dbReference>
<evidence type="ECO:0000256" key="5">
    <source>
        <dbReference type="ARBA" id="ARBA00022833"/>
    </source>
</evidence>
<dbReference type="EC" id="2.3.2.27" evidence="2"/>
<reference evidence="8" key="1">
    <citation type="submission" date="2013-07" db="EMBL/GenBank/DDBJ databases">
        <title>The genome of Eucalyptus grandis.</title>
        <authorList>
            <person name="Schmutz J."/>
            <person name="Hayes R."/>
            <person name="Myburg A."/>
            <person name="Tuskan G."/>
            <person name="Grattapaglia D."/>
            <person name="Rokhsar D.S."/>
        </authorList>
    </citation>
    <scope>NUCLEOTIDE SEQUENCE</scope>
    <source>
        <tissue evidence="8">Leaf extractions</tissue>
    </source>
</reference>
<evidence type="ECO:0000256" key="1">
    <source>
        <dbReference type="ARBA" id="ARBA00000900"/>
    </source>
</evidence>
<dbReference type="PANTHER" id="PTHR15710">
    <property type="entry name" value="E3 UBIQUITIN-PROTEIN LIGASE PRAJA"/>
    <property type="match status" value="1"/>
</dbReference>
<name>A0A059CV36_EUCGR</name>
<dbReference type="InParanoid" id="A0A059CV36"/>
<dbReference type="Pfam" id="PF13639">
    <property type="entry name" value="zf-RING_2"/>
    <property type="match status" value="1"/>
</dbReference>
<dbReference type="eggNOG" id="KOG0800">
    <property type="taxonomic scope" value="Eukaryota"/>
</dbReference>
<dbReference type="PROSITE" id="PS50089">
    <property type="entry name" value="ZF_RING_2"/>
    <property type="match status" value="1"/>
</dbReference>
<evidence type="ECO:0000313" key="8">
    <source>
        <dbReference type="EMBL" id="KCW82333.1"/>
    </source>
</evidence>
<gene>
    <name evidence="8" type="ORF">EUGRSUZ_C03733</name>
</gene>
<organism evidence="8">
    <name type="scientific">Eucalyptus grandis</name>
    <name type="common">Flooded gum</name>
    <dbReference type="NCBI Taxonomy" id="71139"/>
    <lineage>
        <taxon>Eukaryota</taxon>
        <taxon>Viridiplantae</taxon>
        <taxon>Streptophyta</taxon>
        <taxon>Embryophyta</taxon>
        <taxon>Tracheophyta</taxon>
        <taxon>Spermatophyta</taxon>
        <taxon>Magnoliopsida</taxon>
        <taxon>eudicotyledons</taxon>
        <taxon>Gunneridae</taxon>
        <taxon>Pentapetalae</taxon>
        <taxon>rosids</taxon>
        <taxon>malvids</taxon>
        <taxon>Myrtales</taxon>
        <taxon>Myrtaceae</taxon>
        <taxon>Myrtoideae</taxon>
        <taxon>Eucalypteae</taxon>
        <taxon>Eucalyptus</taxon>
    </lineage>
</organism>
<dbReference type="Gramene" id="KCW82333">
    <property type="protein sequence ID" value="KCW82333"/>
    <property type="gene ID" value="EUGRSUZ_C03733"/>
</dbReference>
<evidence type="ECO:0000256" key="4">
    <source>
        <dbReference type="ARBA" id="ARBA00022771"/>
    </source>
</evidence>
<dbReference type="Gene3D" id="3.30.40.10">
    <property type="entry name" value="Zinc/RING finger domain, C3HC4 (zinc finger)"/>
    <property type="match status" value="1"/>
</dbReference>
<keyword evidence="5" id="KW-0862">Zinc</keyword>
<dbReference type="GO" id="GO:0008270">
    <property type="term" value="F:zinc ion binding"/>
    <property type="evidence" value="ECO:0007669"/>
    <property type="project" value="UniProtKB-KW"/>
</dbReference>
<keyword evidence="4 6" id="KW-0863">Zinc-finger</keyword>
<dbReference type="OMA" id="APWISIT"/>
<dbReference type="AlphaFoldDB" id="A0A059CV36"/>
<evidence type="ECO:0000259" key="7">
    <source>
        <dbReference type="PROSITE" id="PS50089"/>
    </source>
</evidence>
<dbReference type="PANTHER" id="PTHR15710:SF74">
    <property type="entry name" value="RING-TYPE E3 UBIQUITIN TRANSFERASE-RELATED"/>
    <property type="match status" value="1"/>
</dbReference>
<sequence>MATVTSELMTKPDNPIDLMFDLDEALTPVNHQCFCHRKARSEVAVPVMETVCGITVVTAGACAVCMEGFGDPESGGEAKQVRCCGHVYHSTCIATWLSLYSSCPLCRCKIPQEPTPKTRD</sequence>
<dbReference type="InterPro" id="IPR001841">
    <property type="entry name" value="Znf_RING"/>
</dbReference>
<evidence type="ECO:0000256" key="3">
    <source>
        <dbReference type="ARBA" id="ARBA00022723"/>
    </source>
</evidence>
<evidence type="ECO:0000256" key="2">
    <source>
        <dbReference type="ARBA" id="ARBA00012483"/>
    </source>
</evidence>
<proteinExistence type="predicted"/>
<dbReference type="EMBL" id="KK198755">
    <property type="protein sequence ID" value="KCW82333.1"/>
    <property type="molecule type" value="Genomic_DNA"/>
</dbReference>
<keyword evidence="3" id="KW-0479">Metal-binding</keyword>
<dbReference type="InterPro" id="IPR013083">
    <property type="entry name" value="Znf_RING/FYVE/PHD"/>
</dbReference>